<dbReference type="STRING" id="444597.BST26_21490"/>
<evidence type="ECO:0000313" key="2">
    <source>
        <dbReference type="Proteomes" id="UP000192801"/>
    </source>
</evidence>
<reference evidence="1 2" key="1">
    <citation type="submission" date="2016-12" db="EMBL/GenBank/DDBJ databases">
        <title>The new phylogeny of genus Mycobacterium.</title>
        <authorList>
            <person name="Tortoli E."/>
            <person name="Trovato A."/>
            <person name="Cirillo D.M."/>
        </authorList>
    </citation>
    <scope>NUCLEOTIDE SEQUENCE [LARGE SCALE GENOMIC DNA]</scope>
    <source>
        <strain evidence="1 2">DSM 45130</strain>
    </source>
</reference>
<sequence length="222" mass="24527">MPEPAYDDPEVVRALMAGSIPAKGAVPAVWWITTDADQCGAYDRWKADYQTYTEKVERLAESIGLTVDAAIMWESFDGTSTLCGFRPPNGMGVGWSGHPNYRPVPDGWRIDSRKDLLVPSRKTKADRESQANKDFAAAGSIPDAHAYLTGLPTSIHLDDRFLGGTIYPVHYRRGAECVWAYCGGDPDRQPDRSMNDTVDESIWQRMKLSVLVALMEEPGATS</sequence>
<dbReference type="EMBL" id="MVHS01000113">
    <property type="protein sequence ID" value="ORA60471.1"/>
    <property type="molecule type" value="Genomic_DNA"/>
</dbReference>
<dbReference type="AlphaFoldDB" id="A0A1X0CJX7"/>
<evidence type="ECO:0000313" key="1">
    <source>
        <dbReference type="EMBL" id="ORA60471.1"/>
    </source>
</evidence>
<dbReference type="Proteomes" id="UP000192801">
    <property type="component" value="Unassembled WGS sequence"/>
</dbReference>
<proteinExistence type="predicted"/>
<name>A0A1X0CJX7_9MYCO</name>
<comment type="caution">
    <text evidence="1">The sequence shown here is derived from an EMBL/GenBank/DDBJ whole genome shotgun (WGS) entry which is preliminary data.</text>
</comment>
<organism evidence="1 2">
    <name type="scientific">Mycolicibacterium insubricum</name>
    <dbReference type="NCBI Taxonomy" id="444597"/>
    <lineage>
        <taxon>Bacteria</taxon>
        <taxon>Bacillati</taxon>
        <taxon>Actinomycetota</taxon>
        <taxon>Actinomycetes</taxon>
        <taxon>Mycobacteriales</taxon>
        <taxon>Mycobacteriaceae</taxon>
        <taxon>Mycolicibacterium</taxon>
    </lineage>
</organism>
<dbReference type="RefSeq" id="WP_083034001.1">
    <property type="nucleotide sequence ID" value="NZ_AP022618.1"/>
</dbReference>
<gene>
    <name evidence="1" type="ORF">BST26_21490</name>
</gene>
<accession>A0A1X0CJX7</accession>
<protein>
    <submittedName>
        <fullName evidence="1">Uncharacterized protein</fullName>
    </submittedName>
</protein>
<keyword evidence="2" id="KW-1185">Reference proteome</keyword>